<dbReference type="AlphaFoldDB" id="A0A9N7RMP2"/>
<dbReference type="EMBL" id="CACSLK010030184">
    <property type="protein sequence ID" value="CAA0837241.1"/>
    <property type="molecule type" value="Genomic_DNA"/>
</dbReference>
<name>A0A9N7RMP2_STRHE</name>
<keyword evidence="2" id="KW-1185">Reference proteome</keyword>
<gene>
    <name evidence="1" type="ORF">SHERM_04236</name>
</gene>
<sequence>MDDQEPWHNSTHAINGCWPRSHSVRKYDRLASYGNMAGVRRANKVSMWTQMWREMKRGSKKRMFRCSNSTSLSYDEHSYSQNFDPGSVRGSLENLRGAEIDGLNVDQM</sequence>
<evidence type="ECO:0000313" key="2">
    <source>
        <dbReference type="Proteomes" id="UP001153555"/>
    </source>
</evidence>
<comment type="caution">
    <text evidence="1">The sequence shown here is derived from an EMBL/GenBank/DDBJ whole genome shotgun (WGS) entry which is preliminary data.</text>
</comment>
<dbReference type="OrthoDB" id="1688035at2759"/>
<reference evidence="1" key="1">
    <citation type="submission" date="2019-12" db="EMBL/GenBank/DDBJ databases">
        <authorList>
            <person name="Scholes J."/>
        </authorList>
    </citation>
    <scope>NUCLEOTIDE SEQUENCE</scope>
</reference>
<dbReference type="Proteomes" id="UP001153555">
    <property type="component" value="Unassembled WGS sequence"/>
</dbReference>
<protein>
    <submittedName>
        <fullName evidence="1">Uncharacterized protein</fullName>
    </submittedName>
</protein>
<organism evidence="1 2">
    <name type="scientific">Striga hermonthica</name>
    <name type="common">Purple witchweed</name>
    <name type="synonym">Buchnera hermonthica</name>
    <dbReference type="NCBI Taxonomy" id="68872"/>
    <lineage>
        <taxon>Eukaryota</taxon>
        <taxon>Viridiplantae</taxon>
        <taxon>Streptophyta</taxon>
        <taxon>Embryophyta</taxon>
        <taxon>Tracheophyta</taxon>
        <taxon>Spermatophyta</taxon>
        <taxon>Magnoliopsida</taxon>
        <taxon>eudicotyledons</taxon>
        <taxon>Gunneridae</taxon>
        <taxon>Pentapetalae</taxon>
        <taxon>asterids</taxon>
        <taxon>lamiids</taxon>
        <taxon>Lamiales</taxon>
        <taxon>Orobanchaceae</taxon>
        <taxon>Buchnereae</taxon>
        <taxon>Striga</taxon>
    </lineage>
</organism>
<evidence type="ECO:0000313" key="1">
    <source>
        <dbReference type="EMBL" id="CAA0837241.1"/>
    </source>
</evidence>
<proteinExistence type="predicted"/>
<accession>A0A9N7RMP2</accession>